<feature type="compositionally biased region" description="Polar residues" evidence="1">
    <location>
        <begin position="10"/>
        <end position="21"/>
    </location>
</feature>
<feature type="compositionally biased region" description="Basic and acidic residues" evidence="1">
    <location>
        <begin position="324"/>
        <end position="335"/>
    </location>
</feature>
<feature type="region of interest" description="Disordered" evidence="1">
    <location>
        <begin position="297"/>
        <end position="351"/>
    </location>
</feature>
<feature type="region of interest" description="Disordered" evidence="1">
    <location>
        <begin position="809"/>
        <end position="838"/>
    </location>
</feature>
<dbReference type="Gene3D" id="3.40.50.450">
    <property type="match status" value="1"/>
</dbReference>
<dbReference type="RefSeq" id="XP_033235544.1">
    <property type="nucleotide sequence ID" value="XM_033379653.1"/>
</dbReference>
<dbReference type="PANTHER" id="PTHR36300">
    <property type="entry name" value="RAW, ISOFORM A"/>
    <property type="match status" value="1"/>
</dbReference>
<proteinExistence type="predicted"/>
<evidence type="ECO:0000313" key="2">
    <source>
        <dbReference type="Proteomes" id="UP000001819"/>
    </source>
</evidence>
<dbReference type="PANTHER" id="PTHR36300:SF1">
    <property type="entry name" value="RAW, ISOFORM A"/>
    <property type="match status" value="1"/>
</dbReference>
<evidence type="ECO:0000256" key="1">
    <source>
        <dbReference type="SAM" id="MobiDB-lite"/>
    </source>
</evidence>
<reference evidence="3 4" key="1">
    <citation type="submission" date="2025-04" db="UniProtKB">
        <authorList>
            <consortium name="RefSeq"/>
        </authorList>
    </citation>
    <scope>IDENTIFICATION</scope>
    <source>
        <strain evidence="3 4">MV-25-SWS-2005</strain>
        <tissue evidence="3 4">Whole body</tissue>
    </source>
</reference>
<accession>A0A6I8VYD9</accession>
<dbReference type="RefSeq" id="XP_033235545.1">
    <property type="nucleotide sequence ID" value="XM_033379654.1"/>
</dbReference>
<dbReference type="FunFam" id="3.40.50.450:FF:000017">
    <property type="entry name" value="Raw, isoform D"/>
    <property type="match status" value="1"/>
</dbReference>
<feature type="compositionally biased region" description="Low complexity" evidence="1">
    <location>
        <begin position="718"/>
        <end position="737"/>
    </location>
</feature>
<dbReference type="Pfam" id="PF15891">
    <property type="entry name" value="Nuc_deoxyri_tr2"/>
    <property type="match status" value="1"/>
</dbReference>
<organism evidence="2 3">
    <name type="scientific">Drosophila pseudoobscura pseudoobscura</name>
    <name type="common">Fruit fly</name>
    <dbReference type="NCBI Taxonomy" id="46245"/>
    <lineage>
        <taxon>Eukaryota</taxon>
        <taxon>Metazoa</taxon>
        <taxon>Ecdysozoa</taxon>
        <taxon>Arthropoda</taxon>
        <taxon>Hexapoda</taxon>
        <taxon>Insecta</taxon>
        <taxon>Pterygota</taxon>
        <taxon>Neoptera</taxon>
        <taxon>Endopterygota</taxon>
        <taxon>Diptera</taxon>
        <taxon>Brachycera</taxon>
        <taxon>Muscomorpha</taxon>
        <taxon>Ephydroidea</taxon>
        <taxon>Drosophilidae</taxon>
        <taxon>Drosophila</taxon>
        <taxon>Sophophora</taxon>
    </lineage>
</organism>
<dbReference type="ExpressionAtlas" id="A0A6I8VYD9">
    <property type="expression patterns" value="baseline"/>
</dbReference>
<dbReference type="RefSeq" id="XP_033235546.1">
    <property type="nucleotide sequence ID" value="XM_033379655.1"/>
</dbReference>
<protein>
    <submittedName>
        <fullName evidence="3 4">Uncharacterized protein raw isoform X1</fullName>
    </submittedName>
</protein>
<dbReference type="GO" id="GO:0005886">
    <property type="term" value="C:plasma membrane"/>
    <property type="evidence" value="ECO:0007669"/>
    <property type="project" value="TreeGrafter"/>
</dbReference>
<dbReference type="KEGG" id="dpo:4816101"/>
<feature type="region of interest" description="Disordered" evidence="1">
    <location>
        <begin position="676"/>
        <end position="700"/>
    </location>
</feature>
<gene>
    <name evidence="3 4 5" type="primary">raw</name>
</gene>
<sequence>MRLQHRYNPNPATTTKTQTIGNNNNSTNTNINNNNIIINNNTNNKRAKKLNNNSNGIIKLRTATASKAAMPPATPPTVPPPPVAVTRHHQMLMLEEGPIQSSLVPQKQEDEDEEEEAETETEEPTTTTSVELRSSASSHYRAYTTIRSNSTSAILAGAGLPPFGGHCSQTTPGMLYARPRTLNVHNVCQTPAQITQMFFGEVLNAWRAKARCNVVPDERTQELFHELSFHPSQKQISEMLQTAKKVARKGGSGQPNGLTFGQFCVLAADLKRFRASTISNQTSNYCEYQQLSAGSGSLLQQQQQQDDTPSTAASPAAYSHSNGKKLDNHGTELRSTKSFSSVDDTKKKKNASNEPVEVFLGGSCNPTTWRADVAIPALKELGISFYNPQVSDWTPDLIELEHRAKEKARVLFFVMDSETRASAGAIEAAHIAGQNCKQLVLVLHPYKPNQKILNEPISQQEYLDLTRNQMILKELVSRRGLPVLENIPSGLQRTKEILSGIRDPPSKISSILDTVRGAFDRVNPQSDLLTVEQCKRALLFLGYAQSLVNLDNLTKIIINQRESLKFLQTHSSKIDPNEDSDLPIMANQELIDFDLFCVISAYLSVLQQEIHESGCISPIKGTNVPPPQVYFTNAPDVDIYYSASKNISRTSSNASVPSNSSSGIGHDLERQSLFEQLSRSRDSGTSSPQPAAASSLGKSSKPQILLNVESIETTEIITTKTIETKPGGTHPASAAAPTEEEESDSNDSVFSSSSSIASAGDALCCGGLDLRDVYLGGSCVMRTKWRQELAVPYLQSKNVSFHSPALHESIQLQSQQQPQQQQPQQQQQPGLHEQQQQQRSFVRTRRKCRGNQLQLEEQEELTVAEESLSWSLPPVSVRHNLYNPSLLDSSRVLLFVITNETRSLAPMTLAAHCIGLMYNVVLAVQMLPEDCVLGGEKLTVAAIKDYNRGRSYLIDLAKRQGVPVFNDIRAALDCTVAKVQAYNNRDRC</sequence>
<dbReference type="AlphaFoldDB" id="A0A6I8VYD9"/>
<feature type="compositionally biased region" description="Low complexity" evidence="1">
    <location>
        <begin position="811"/>
        <end position="838"/>
    </location>
</feature>
<feature type="compositionally biased region" description="Low complexity" evidence="1">
    <location>
        <begin position="297"/>
        <end position="317"/>
    </location>
</feature>
<keyword evidence="2" id="KW-1185">Reference proteome</keyword>
<dbReference type="InterPro" id="IPR039470">
    <property type="entry name" value="Nuc_deoxyri_tr2"/>
</dbReference>
<name>A0A6I8VYD9_DROPS</name>
<feature type="region of interest" description="Disordered" evidence="1">
    <location>
        <begin position="97"/>
        <end position="137"/>
    </location>
</feature>
<feature type="compositionally biased region" description="Acidic residues" evidence="1">
    <location>
        <begin position="109"/>
        <end position="123"/>
    </location>
</feature>
<evidence type="ECO:0000313" key="4">
    <source>
        <dbReference type="RefSeq" id="XP_033235545.1"/>
    </source>
</evidence>
<feature type="region of interest" description="Disordered" evidence="1">
    <location>
        <begin position="718"/>
        <end position="753"/>
    </location>
</feature>
<dbReference type="Proteomes" id="UP000001819">
    <property type="component" value="Chromosome 4"/>
</dbReference>
<evidence type="ECO:0000313" key="5">
    <source>
        <dbReference type="RefSeq" id="XP_033235546.1"/>
    </source>
</evidence>
<feature type="region of interest" description="Disordered" evidence="1">
    <location>
        <begin position="1"/>
        <end position="28"/>
    </location>
</feature>
<evidence type="ECO:0000313" key="3">
    <source>
        <dbReference type="RefSeq" id="XP_033235544.1"/>
    </source>
</evidence>